<evidence type="ECO:0000256" key="2">
    <source>
        <dbReference type="SAM" id="Phobius"/>
    </source>
</evidence>
<evidence type="ECO:0000313" key="4">
    <source>
        <dbReference type="Proteomes" id="UP000018419"/>
    </source>
</evidence>
<accession>A0ABM9YPS5</accession>
<feature type="transmembrane region" description="Helical" evidence="2">
    <location>
        <begin position="66"/>
        <end position="86"/>
    </location>
</feature>
<dbReference type="RefSeq" id="WP_005404126.1">
    <property type="nucleotide sequence ID" value="NZ_ACVR01000025.1"/>
</dbReference>
<feature type="coiled-coil region" evidence="1">
    <location>
        <begin position="8"/>
        <end position="35"/>
    </location>
</feature>
<keyword evidence="1" id="KW-0175">Coiled coil</keyword>
<evidence type="ECO:0000313" key="3">
    <source>
        <dbReference type="EMBL" id="EET83028.1"/>
    </source>
</evidence>
<proteinExistence type="predicted"/>
<keyword evidence="4" id="KW-1185">Reference proteome</keyword>
<dbReference type="Proteomes" id="UP000018419">
    <property type="component" value="Unassembled WGS sequence"/>
</dbReference>
<keyword evidence="2" id="KW-0812">Transmembrane</keyword>
<comment type="caution">
    <text evidence="3">The sequence shown here is derived from an EMBL/GenBank/DDBJ whole genome shotgun (WGS) entry which is preliminary data.</text>
</comment>
<reference evidence="3 4" key="1">
    <citation type="submission" date="2009-07" db="EMBL/GenBank/DDBJ databases">
        <authorList>
            <person name="Madupu R."/>
            <person name="Durkin A.S."/>
            <person name="Torralba M."/>
            <person name="Methe B."/>
            <person name="Sutton G.G."/>
            <person name="Strausberg R.L."/>
            <person name="Nelson K.E."/>
        </authorList>
    </citation>
    <scope>NUCLEOTIDE SEQUENCE [LARGE SCALE GENOMIC DNA]</scope>
    <source>
        <strain evidence="3 4">SK82</strain>
    </source>
</reference>
<dbReference type="EMBL" id="ACVR01000025">
    <property type="protein sequence ID" value="EET83028.1"/>
    <property type="molecule type" value="Genomic_DNA"/>
</dbReference>
<gene>
    <name evidence="3" type="ORF">ACIRA0001_3099</name>
</gene>
<evidence type="ECO:0000256" key="1">
    <source>
        <dbReference type="SAM" id="Coils"/>
    </source>
</evidence>
<protein>
    <submittedName>
        <fullName evidence="3">Uncharacterized protein</fullName>
    </submittedName>
</protein>
<sequence>MPDSETYGVRVEKKLDQLRQEMGELNNNVIRLSERDEYYRSQAVANRRDIDLLQADMNQAKGGLTFAKGLGGTALAALVAFGGYVFQGNRSLERDNALLNQKMAIAESKQIRMDTDLAAMRNQIDQQKKLTY</sequence>
<keyword evidence="2" id="KW-0472">Membrane</keyword>
<organism evidence="3 4">
    <name type="scientific">Acinetobacter radioresistens SK82</name>
    <dbReference type="NCBI Taxonomy" id="596318"/>
    <lineage>
        <taxon>Bacteria</taxon>
        <taxon>Pseudomonadati</taxon>
        <taxon>Pseudomonadota</taxon>
        <taxon>Gammaproteobacteria</taxon>
        <taxon>Moraxellales</taxon>
        <taxon>Moraxellaceae</taxon>
        <taxon>Acinetobacter</taxon>
    </lineage>
</organism>
<keyword evidence="2" id="KW-1133">Transmembrane helix</keyword>
<name>A0ABM9YPS5_ACIRA</name>